<evidence type="ECO:0000313" key="2">
    <source>
        <dbReference type="Proteomes" id="UP001162992"/>
    </source>
</evidence>
<evidence type="ECO:0000313" key="1">
    <source>
        <dbReference type="EMBL" id="KAJ7534078.1"/>
    </source>
</evidence>
<accession>A0ACC2BWA5</accession>
<comment type="caution">
    <text evidence="1">The sequence shown here is derived from an EMBL/GenBank/DDBJ whole genome shotgun (WGS) entry which is preliminary data.</text>
</comment>
<reference evidence="2" key="1">
    <citation type="journal article" date="2024" name="Proc. Natl. Acad. Sci. U.S.A.">
        <title>Extraordinary preservation of gene collinearity over three hundred million years revealed in homosporous lycophytes.</title>
        <authorList>
            <person name="Li C."/>
            <person name="Wickell D."/>
            <person name="Kuo L.Y."/>
            <person name="Chen X."/>
            <person name="Nie B."/>
            <person name="Liao X."/>
            <person name="Peng D."/>
            <person name="Ji J."/>
            <person name="Jenkins J."/>
            <person name="Williams M."/>
            <person name="Shu S."/>
            <person name="Plott C."/>
            <person name="Barry K."/>
            <person name="Rajasekar S."/>
            <person name="Grimwood J."/>
            <person name="Han X."/>
            <person name="Sun S."/>
            <person name="Hou Z."/>
            <person name="He W."/>
            <person name="Dai G."/>
            <person name="Sun C."/>
            <person name="Schmutz J."/>
            <person name="Leebens-Mack J.H."/>
            <person name="Li F.W."/>
            <person name="Wang L."/>
        </authorList>
    </citation>
    <scope>NUCLEOTIDE SEQUENCE [LARGE SCALE GENOMIC DNA]</scope>
    <source>
        <strain evidence="2">cv. PW_Plant_1</strain>
    </source>
</reference>
<gene>
    <name evidence="1" type="ORF">O6H91_13G078800</name>
</gene>
<sequence>MRSSIGSAMDLSVCWCSSSSSSWVCSLLLVAVVVACQGSFLRGGFAQEWQEHLEGEVLELSGSNFDAAIANYQHILVDFYAPWCGHCKELAPELDEAAPRLSKNSPPITVAKLDAEKFSAISNKHKISAYPTLKLFINGIPTDYTGPRRADLIVSFLKRLVAPDVVVLDTHSALSEFMVHAGGNLPIIIGFGLEESTLSAIAIDIRQRAWFAVMRDPTEQIMEGYDFDKKPCLLVLQPKADERHVFYGPFEGSDFTEIIYQNLLPLVTQLTYESLRFVKEEGRPIALAILEDEESERSRNFLKKLKAMVPANRDFVFASVSLVGWPEFVDTFNVGKSTHVPILYIWNGKSDYYAIDEQAFTGDEVEFGILKLFHDFRANKAVQHKIKQPSLFERLVESIVHNILYIFIFIATIVLFLQNWDLGPSARRIRTANEDEDEDKEPLNSNFSETRTTDTSDDSKDE</sequence>
<dbReference type="EMBL" id="CM055104">
    <property type="protein sequence ID" value="KAJ7534078.1"/>
    <property type="molecule type" value="Genomic_DNA"/>
</dbReference>
<keyword evidence="2" id="KW-1185">Reference proteome</keyword>
<proteinExistence type="predicted"/>
<dbReference type="Proteomes" id="UP001162992">
    <property type="component" value="Chromosome 13"/>
</dbReference>
<organism evidence="1 2">
    <name type="scientific">Diphasiastrum complanatum</name>
    <name type="common">Issler's clubmoss</name>
    <name type="synonym">Lycopodium complanatum</name>
    <dbReference type="NCBI Taxonomy" id="34168"/>
    <lineage>
        <taxon>Eukaryota</taxon>
        <taxon>Viridiplantae</taxon>
        <taxon>Streptophyta</taxon>
        <taxon>Embryophyta</taxon>
        <taxon>Tracheophyta</taxon>
        <taxon>Lycopodiopsida</taxon>
        <taxon>Lycopodiales</taxon>
        <taxon>Lycopodiaceae</taxon>
        <taxon>Lycopodioideae</taxon>
        <taxon>Diphasiastrum</taxon>
    </lineage>
</organism>
<protein>
    <submittedName>
        <fullName evidence="1">Uncharacterized protein</fullName>
    </submittedName>
</protein>
<name>A0ACC2BWA5_DIPCM</name>